<dbReference type="InterPro" id="IPR027417">
    <property type="entry name" value="P-loop_NTPase"/>
</dbReference>
<evidence type="ECO:0000256" key="3">
    <source>
        <dbReference type="ARBA" id="ARBA00012552"/>
    </source>
</evidence>
<dbReference type="InterPro" id="IPR041677">
    <property type="entry name" value="DNA2/NAM7_AAA_11"/>
</dbReference>
<protein>
    <recommendedName>
        <fullName evidence="3">RNA helicase</fullName>
        <ecNumber evidence="3">3.6.4.13</ecNumber>
    </recommendedName>
</protein>
<comment type="catalytic activity">
    <reaction evidence="9">
        <text>ATP + H2O = ADP + phosphate + H(+)</text>
        <dbReference type="Rhea" id="RHEA:13065"/>
        <dbReference type="ChEBI" id="CHEBI:15377"/>
        <dbReference type="ChEBI" id="CHEBI:15378"/>
        <dbReference type="ChEBI" id="CHEBI:30616"/>
        <dbReference type="ChEBI" id="CHEBI:43474"/>
        <dbReference type="ChEBI" id="CHEBI:456216"/>
        <dbReference type="EC" id="3.6.4.13"/>
    </reaction>
</comment>
<proteinExistence type="inferred from homology"/>
<dbReference type="InterPro" id="IPR047187">
    <property type="entry name" value="SF1_C_Upf1"/>
</dbReference>
<evidence type="ECO:0000256" key="5">
    <source>
        <dbReference type="ARBA" id="ARBA00022741"/>
    </source>
</evidence>
<keyword evidence="7" id="KW-0347">Helicase</keyword>
<reference evidence="13" key="2">
    <citation type="submission" date="2025-08" db="UniProtKB">
        <authorList>
            <consortium name="Ensembl"/>
        </authorList>
    </citation>
    <scope>IDENTIFICATION</scope>
</reference>
<dbReference type="HOGENOM" id="CLU_001666_3_1_1"/>
<dbReference type="CDD" id="cd18078">
    <property type="entry name" value="DEXXQc_Mov10L1"/>
    <property type="match status" value="1"/>
</dbReference>
<feature type="domain" description="Helicase MOV-10-like beta-barrel" evidence="12">
    <location>
        <begin position="495"/>
        <end position="562"/>
    </location>
</feature>
<dbReference type="Gene3D" id="3.40.50.300">
    <property type="entry name" value="P-loop containing nucleotide triphosphate hydrolases"/>
    <property type="match status" value="2"/>
</dbReference>
<evidence type="ECO:0000259" key="11">
    <source>
        <dbReference type="Pfam" id="PF13087"/>
    </source>
</evidence>
<reference evidence="13" key="3">
    <citation type="submission" date="2025-09" db="UniProtKB">
        <authorList>
            <consortium name="Ensembl"/>
        </authorList>
    </citation>
    <scope>IDENTIFICATION</scope>
</reference>
<dbReference type="CDD" id="cd18808">
    <property type="entry name" value="SF1_C_Upf1"/>
    <property type="match status" value="1"/>
</dbReference>
<dbReference type="AlphaFoldDB" id="H3DEX1"/>
<evidence type="ECO:0000256" key="8">
    <source>
        <dbReference type="ARBA" id="ARBA00022840"/>
    </source>
</evidence>
<feature type="domain" description="DNA2/NAM7 helicase helicase" evidence="10">
    <location>
        <begin position="667"/>
        <end position="755"/>
    </location>
</feature>
<evidence type="ECO:0000313" key="13">
    <source>
        <dbReference type="Ensembl" id="ENSTNIP00000019065.1"/>
    </source>
</evidence>
<accession>H3DEX1</accession>
<dbReference type="InParanoid" id="H3DEX1"/>
<dbReference type="EC" id="3.6.4.13" evidence="3"/>
<comment type="subcellular location">
    <subcellularLocation>
        <location evidence="1">Cytoplasm</location>
    </subcellularLocation>
</comment>
<feature type="domain" description="DNA2/NAM7 helicase-like C-terminal" evidence="11">
    <location>
        <begin position="856"/>
        <end position="1068"/>
    </location>
</feature>
<dbReference type="STRING" id="99883.ENSTNIP00000019065"/>
<evidence type="ECO:0000256" key="1">
    <source>
        <dbReference type="ARBA" id="ARBA00004496"/>
    </source>
</evidence>
<name>H3DEX1_TETNG</name>
<evidence type="ECO:0000256" key="9">
    <source>
        <dbReference type="ARBA" id="ARBA00047984"/>
    </source>
</evidence>
<evidence type="ECO:0000256" key="7">
    <source>
        <dbReference type="ARBA" id="ARBA00022806"/>
    </source>
</evidence>
<dbReference type="Ensembl" id="ENSTNIT00000019293.1">
    <property type="protein sequence ID" value="ENSTNIP00000019065.1"/>
    <property type="gene ID" value="ENSTNIG00000015977.1"/>
</dbReference>
<dbReference type="Pfam" id="PF21634">
    <property type="entry name" value="MOV-10_beta-barrel"/>
    <property type="match status" value="1"/>
</dbReference>
<dbReference type="Pfam" id="PF13086">
    <property type="entry name" value="AAA_11"/>
    <property type="match status" value="2"/>
</dbReference>
<keyword evidence="8" id="KW-0067">ATP-binding</keyword>
<dbReference type="SUPFAM" id="SSF52540">
    <property type="entry name" value="P-loop containing nucleoside triphosphate hydrolases"/>
    <property type="match status" value="1"/>
</dbReference>
<dbReference type="PANTHER" id="PTHR45418:SF1">
    <property type="entry name" value="CANCER_TESTIS ANTIGEN 55"/>
    <property type="match status" value="1"/>
</dbReference>
<dbReference type="Pfam" id="PF13087">
    <property type="entry name" value="AAA_12"/>
    <property type="match status" value="1"/>
</dbReference>
<organism evidence="13 14">
    <name type="scientific">Tetraodon nigroviridis</name>
    <name type="common">Spotted green pufferfish</name>
    <name type="synonym">Chelonodon nigroviridis</name>
    <dbReference type="NCBI Taxonomy" id="99883"/>
    <lineage>
        <taxon>Eukaryota</taxon>
        <taxon>Metazoa</taxon>
        <taxon>Chordata</taxon>
        <taxon>Craniata</taxon>
        <taxon>Vertebrata</taxon>
        <taxon>Euteleostomi</taxon>
        <taxon>Actinopterygii</taxon>
        <taxon>Neopterygii</taxon>
        <taxon>Teleostei</taxon>
        <taxon>Neoteleostei</taxon>
        <taxon>Acanthomorphata</taxon>
        <taxon>Eupercaria</taxon>
        <taxon>Tetraodontiformes</taxon>
        <taxon>Tetradontoidea</taxon>
        <taxon>Tetraodontidae</taxon>
        <taxon>Tetraodon</taxon>
    </lineage>
</organism>
<comment type="similarity">
    <text evidence="2">Belongs to the DNA2/NAM7 helicase family. SDE3 subfamily.</text>
</comment>
<dbReference type="InterPro" id="IPR041679">
    <property type="entry name" value="DNA2/NAM7-like_C"/>
</dbReference>
<dbReference type="GO" id="GO:0005524">
    <property type="term" value="F:ATP binding"/>
    <property type="evidence" value="ECO:0007669"/>
    <property type="project" value="UniProtKB-KW"/>
</dbReference>
<keyword evidence="4" id="KW-0963">Cytoplasm</keyword>
<dbReference type="GO" id="GO:0003724">
    <property type="term" value="F:RNA helicase activity"/>
    <property type="evidence" value="ECO:0007669"/>
    <property type="project" value="UniProtKB-EC"/>
</dbReference>
<dbReference type="FunFam" id="3.40.50.300:FF:000864">
    <property type="entry name" value="Mov10-like RISC complex RNA helicase 1"/>
    <property type="match status" value="1"/>
</dbReference>
<reference evidence="14" key="1">
    <citation type="journal article" date="2004" name="Nature">
        <title>Genome duplication in the teleost fish Tetraodon nigroviridis reveals the early vertebrate proto-karyotype.</title>
        <authorList>
            <person name="Jaillon O."/>
            <person name="Aury J.-M."/>
            <person name="Brunet F."/>
            <person name="Petit J.-L."/>
            <person name="Stange-Thomann N."/>
            <person name="Mauceli E."/>
            <person name="Bouneau L."/>
            <person name="Fischer C."/>
            <person name="Ozouf-Costaz C."/>
            <person name="Bernot A."/>
            <person name="Nicaud S."/>
            <person name="Jaffe D."/>
            <person name="Fisher S."/>
            <person name="Lutfalla G."/>
            <person name="Dossat C."/>
            <person name="Segurens B."/>
            <person name="Dasilva C."/>
            <person name="Salanoubat M."/>
            <person name="Levy M."/>
            <person name="Boudet N."/>
            <person name="Castellano S."/>
            <person name="Anthouard V."/>
            <person name="Jubin C."/>
            <person name="Castelli V."/>
            <person name="Katinka M."/>
            <person name="Vacherie B."/>
            <person name="Biemont C."/>
            <person name="Skalli Z."/>
            <person name="Cattolico L."/>
            <person name="Poulain J."/>
            <person name="De Berardinis V."/>
            <person name="Cruaud C."/>
            <person name="Duprat S."/>
            <person name="Brottier P."/>
            <person name="Coutanceau J.-P."/>
            <person name="Gouzy J."/>
            <person name="Parra G."/>
            <person name="Lardier G."/>
            <person name="Chapple C."/>
            <person name="McKernan K.J."/>
            <person name="McEwan P."/>
            <person name="Bosak S."/>
            <person name="Kellis M."/>
            <person name="Volff J.-N."/>
            <person name="Guigo R."/>
            <person name="Zody M.C."/>
            <person name="Mesirov J."/>
            <person name="Lindblad-Toh K."/>
            <person name="Birren B."/>
            <person name="Nusbaum C."/>
            <person name="Kahn D."/>
            <person name="Robinson-Rechavi M."/>
            <person name="Laudet V."/>
            <person name="Schachter V."/>
            <person name="Quetier F."/>
            <person name="Saurin W."/>
            <person name="Scarpelli C."/>
            <person name="Wincker P."/>
            <person name="Lander E.S."/>
            <person name="Weissenbach J."/>
            <person name="Roest Crollius H."/>
        </authorList>
    </citation>
    <scope>NUCLEOTIDE SEQUENCE [LARGE SCALE GENOMIC DNA]</scope>
</reference>
<keyword evidence="5" id="KW-0547">Nucleotide-binding</keyword>
<dbReference type="GeneTree" id="ENSGT00940000165903"/>
<feature type="domain" description="DNA2/NAM7 helicase helicase" evidence="10">
    <location>
        <begin position="779"/>
        <end position="848"/>
    </location>
</feature>
<evidence type="ECO:0000259" key="10">
    <source>
        <dbReference type="Pfam" id="PF13086"/>
    </source>
</evidence>
<dbReference type="InterPro" id="IPR049080">
    <property type="entry name" value="MOV-10-like_beta-barrel"/>
</dbReference>
<dbReference type="GO" id="GO:0016787">
    <property type="term" value="F:hydrolase activity"/>
    <property type="evidence" value="ECO:0007669"/>
    <property type="project" value="UniProtKB-KW"/>
</dbReference>
<evidence type="ECO:0000259" key="12">
    <source>
        <dbReference type="Pfam" id="PF21634"/>
    </source>
</evidence>
<dbReference type="Proteomes" id="UP000007303">
    <property type="component" value="Unassembled WGS sequence"/>
</dbReference>
<evidence type="ECO:0000313" key="14">
    <source>
        <dbReference type="Proteomes" id="UP000007303"/>
    </source>
</evidence>
<dbReference type="GO" id="GO:0005737">
    <property type="term" value="C:cytoplasm"/>
    <property type="evidence" value="ECO:0007669"/>
    <property type="project" value="UniProtKB-SubCell"/>
</dbReference>
<dbReference type="OMA" id="VDDCWRH"/>
<keyword evidence="6" id="KW-0378">Hydrolase</keyword>
<evidence type="ECO:0000256" key="2">
    <source>
        <dbReference type="ARBA" id="ARBA00005601"/>
    </source>
</evidence>
<dbReference type="PANTHER" id="PTHR45418">
    <property type="entry name" value="CANCER/TESTIS ANTIGEN 55"/>
    <property type="match status" value="1"/>
</dbReference>
<keyword evidence="14" id="KW-1185">Reference proteome</keyword>
<evidence type="ECO:0000256" key="6">
    <source>
        <dbReference type="ARBA" id="ARBA00022801"/>
    </source>
</evidence>
<sequence length="1102" mass="122907">MITAVQTMLSKLVSPLWRTAEVNAEDSSSTSGIASIRSVNGSVVTRLHLGHGMIDDAVRFTGAEVLGGVPLQPGDLVDYTAVRDGPQGGWKALRVQKCADTWEDDRRASLDDEKRRLRPLIGTVTSFNEDGGYINQSTYFPCSSLWEGYIPMKGDWVQAKYLIDPTQWTSKAQCVAPLRYCRLDQACVTSVYAESGVVQDKVFFSLDSLLLPANYKPLPGDLVNLVMVESSQSLYSWRALCMAPCHQSLNASKPEVPLQDIFENKEGIVVSDYGKFGNLMIGETRELVFWIQNKGSEAQTLKLLDFAGWDSEEQFYLRLGSTTGRQQPHARREEKEVEISPGDRLSIRLVCQAKSLGRCAELLQLHFSSFTMGRRLEVTVSSQEEGWLQPSEPYAPSEARLASVAPSHVITVVAPSNPLSFSRRKLPDFLPTYLLPQALANCVEAQMDVFAVQPCLGEVLSPLNMQQRFSVLLWLEELHAQRELQEFSISGALPKKGARCLDLDVPGLAEGRPHLIFGDRVLLKKPQRNGMVVEYISYVTEIHDETVSLRVNADFQHSYIGEPLDVEFCYNRLNMRRCHNALELTKDFGETVLFPSRVIVRDCQWKGKWLDESDENQTVSDNEDTTLKNGTVSSISVDMKSQGTQTKDGCLLSKQLPRIGQFFNPDLNPLQREAVKRILAGECRPIPYVLFGPPGTGKTITIIEAILQMYHFLPNSRVLVCTPSNSAADLICIRLHQSGFLHAASLARVNASSRQEEFIPEVLRLYSKAGEDLHHASFHRIVVSTCSSAGLFHNIGLQVGHFTHVFLDEAGQATEPESRIPISFISERDGQIILAGDPCQLGPVIKSKSAAAFGLGVSMLERLMANPLYSRHDWGYNPRLVTKLVDNYRSHKALLTLPSKLFYRDELCVKAPRAVVDSLCQWKTLPKKGFPLIFHGVRGMELREGNSPSLFNPVEAVQVMLYCCQLTKKLYNPVAVSEIGIIAPYRKQVNAEKVRVLLSKVGLSDIKVGSVEEFQGQEFLVIIISTVRSNESIEHNDLQNMLGFLSNPKRFNVAVTRPKALLLIVGNPHILINDPCFRTQLEYCYINGAYVGCDPPPTLRDC</sequence>
<evidence type="ECO:0000256" key="4">
    <source>
        <dbReference type="ARBA" id="ARBA00022490"/>
    </source>
</evidence>